<dbReference type="PROSITE" id="PS51354">
    <property type="entry name" value="GLUTAREDOXIN_2"/>
    <property type="match status" value="1"/>
</dbReference>
<name>T2G8L8_MEGG1</name>
<feature type="domain" description="Glutaredoxin" evidence="1">
    <location>
        <begin position="5"/>
        <end position="70"/>
    </location>
</feature>
<dbReference type="Gene3D" id="3.40.30.10">
    <property type="entry name" value="Glutaredoxin"/>
    <property type="match status" value="1"/>
</dbReference>
<dbReference type="Proteomes" id="UP000016587">
    <property type="component" value="Chromosome"/>
</dbReference>
<dbReference type="OrthoDB" id="5458988at2"/>
<reference evidence="2 3" key="1">
    <citation type="journal article" date="2013" name="J. Bacteriol.">
        <title>Roles of HynAB and Ech, the only two hydrogenases found in the model sulfate reducer Desulfovibrio gigas.</title>
        <authorList>
            <person name="Morais-Silva F.O."/>
            <person name="Santos C.I."/>
            <person name="Rodrigues R."/>
            <person name="Pereira I.A."/>
            <person name="Rodrigues-Pousada C."/>
        </authorList>
    </citation>
    <scope>NUCLEOTIDE SEQUENCE [LARGE SCALE GENOMIC DNA]</scope>
    <source>
        <strain evidence="3">ATCC 19364 / DSM 1382 / NCIMB 9332 / VKM B-1759</strain>
    </source>
</reference>
<dbReference type="SUPFAM" id="SSF52833">
    <property type="entry name" value="Thioredoxin-like"/>
    <property type="match status" value="1"/>
</dbReference>
<dbReference type="EMBL" id="CP006585">
    <property type="protein sequence ID" value="AGW12935.1"/>
    <property type="molecule type" value="Genomic_DNA"/>
</dbReference>
<dbReference type="eggNOG" id="COG0695">
    <property type="taxonomic scope" value="Bacteria"/>
</dbReference>
<organism evidence="2 3">
    <name type="scientific">Megalodesulfovibrio gigas (strain ATCC 19364 / DSM 1382 / NCIMB 9332 / VKM B-1759)</name>
    <name type="common">Desulfovibrio gigas</name>
    <dbReference type="NCBI Taxonomy" id="1121448"/>
    <lineage>
        <taxon>Bacteria</taxon>
        <taxon>Pseudomonadati</taxon>
        <taxon>Thermodesulfobacteriota</taxon>
        <taxon>Desulfovibrionia</taxon>
        <taxon>Desulfovibrionales</taxon>
        <taxon>Desulfovibrionaceae</taxon>
        <taxon>Megalodesulfovibrio</taxon>
    </lineage>
</organism>
<dbReference type="STRING" id="1121448.DGI_1060"/>
<reference evidence="3" key="2">
    <citation type="submission" date="2013-07" db="EMBL/GenBank/DDBJ databases">
        <authorList>
            <person name="Morais-Silva F.O."/>
            <person name="Rezende A.M."/>
            <person name="Pimentel C."/>
            <person name="Resende D.M."/>
            <person name="Santos C.I."/>
            <person name="Clemente C."/>
            <person name="de Oliveira L.M."/>
            <person name="da Silva S.M."/>
            <person name="Costa D.A."/>
            <person name="Varela-Raposo A."/>
            <person name="Horacio E.C.A."/>
            <person name="Matos M."/>
            <person name="Flores O."/>
            <person name="Ruiz J.C."/>
            <person name="Rodrigues-Pousada C."/>
        </authorList>
    </citation>
    <scope>NUCLEOTIDE SEQUENCE [LARGE SCALE GENOMIC DNA]</scope>
    <source>
        <strain evidence="3">ATCC 19364 / DSM 1382 / NCIMB 9332 / VKM B-1759</strain>
    </source>
</reference>
<sequence length="84" mass="9510">MHPPVIIYALSTCVHCTKARELLDELIDGDYTCHYVDRLTGDDRNDRMRELRLLNPTLSFPTIRIGDTVILGNKDVEIRAALGV</sequence>
<evidence type="ECO:0000313" key="2">
    <source>
        <dbReference type="EMBL" id="AGW12935.1"/>
    </source>
</evidence>
<evidence type="ECO:0000259" key="1">
    <source>
        <dbReference type="Pfam" id="PF00462"/>
    </source>
</evidence>
<protein>
    <submittedName>
        <fullName evidence="2">Putative glutaredoxin</fullName>
    </submittedName>
</protein>
<dbReference type="PATRIC" id="fig|1121448.10.peg.1062"/>
<dbReference type="PROSITE" id="PS00195">
    <property type="entry name" value="GLUTAREDOXIN_1"/>
    <property type="match status" value="1"/>
</dbReference>
<dbReference type="InterPro" id="IPR036249">
    <property type="entry name" value="Thioredoxin-like_sf"/>
</dbReference>
<dbReference type="Pfam" id="PF00462">
    <property type="entry name" value="Glutaredoxin"/>
    <property type="match status" value="1"/>
</dbReference>
<keyword evidence="3" id="KW-1185">Reference proteome</keyword>
<dbReference type="InterPro" id="IPR011767">
    <property type="entry name" value="GLR_AS"/>
</dbReference>
<dbReference type="InterPro" id="IPR002109">
    <property type="entry name" value="Glutaredoxin"/>
</dbReference>
<gene>
    <name evidence="2" type="ORF">DGI_1060</name>
</gene>
<evidence type="ECO:0000313" key="3">
    <source>
        <dbReference type="Proteomes" id="UP000016587"/>
    </source>
</evidence>
<dbReference type="CDD" id="cd02976">
    <property type="entry name" value="NrdH"/>
    <property type="match status" value="1"/>
</dbReference>
<accession>T2G8L8</accession>
<dbReference type="RefSeq" id="WP_021759683.1">
    <property type="nucleotide sequence ID" value="NC_022444.1"/>
</dbReference>
<dbReference type="HOGENOM" id="CLU_026126_9_1_7"/>
<proteinExistence type="predicted"/>
<dbReference type="KEGG" id="dgg:DGI_1060"/>
<dbReference type="AlphaFoldDB" id="T2G8L8"/>